<proteinExistence type="predicted"/>
<dbReference type="PANTHER" id="PTHR21422:SF9">
    <property type="entry name" value="RAB3 GTPASE-ACTIVATING PROTEIN CATALYTIC SUBUNIT"/>
    <property type="match status" value="1"/>
</dbReference>
<dbReference type="GO" id="GO:0005096">
    <property type="term" value="F:GTPase activator activity"/>
    <property type="evidence" value="ECO:0007669"/>
    <property type="project" value="InterPro"/>
</dbReference>
<organism evidence="1 2">
    <name type="scientific">Desmophyllum pertusum</name>
    <dbReference type="NCBI Taxonomy" id="174260"/>
    <lineage>
        <taxon>Eukaryota</taxon>
        <taxon>Metazoa</taxon>
        <taxon>Cnidaria</taxon>
        <taxon>Anthozoa</taxon>
        <taxon>Hexacorallia</taxon>
        <taxon>Scleractinia</taxon>
        <taxon>Caryophylliina</taxon>
        <taxon>Caryophylliidae</taxon>
        <taxon>Desmophyllum</taxon>
    </lineage>
</organism>
<evidence type="ECO:0000313" key="1">
    <source>
        <dbReference type="EMBL" id="KAJ7392049.1"/>
    </source>
</evidence>
<keyword evidence="2" id="KW-1185">Reference proteome</keyword>
<dbReference type="PANTHER" id="PTHR21422">
    <property type="entry name" value="RAB3 GTPASE-ACTIVATING PROTEIN CATALYTIC SUBUNIT"/>
    <property type="match status" value="1"/>
</dbReference>
<dbReference type="Proteomes" id="UP001163046">
    <property type="component" value="Unassembled WGS sequence"/>
</dbReference>
<evidence type="ECO:0000313" key="2">
    <source>
        <dbReference type="Proteomes" id="UP001163046"/>
    </source>
</evidence>
<protein>
    <submittedName>
        <fullName evidence="1">Rab3 GTPase-activating protein catalytic subunit</fullName>
    </submittedName>
</protein>
<name>A0A9X0A5N0_9CNID</name>
<reference evidence="1" key="1">
    <citation type="submission" date="2023-01" db="EMBL/GenBank/DDBJ databases">
        <title>Genome assembly of the deep-sea coral Lophelia pertusa.</title>
        <authorList>
            <person name="Herrera S."/>
            <person name="Cordes E."/>
        </authorList>
    </citation>
    <scope>NUCLEOTIDE SEQUENCE</scope>
    <source>
        <strain evidence="1">USNM1676648</strain>
        <tissue evidence="1">Polyp</tissue>
    </source>
</reference>
<dbReference type="AlphaFoldDB" id="A0A9X0A5N0"/>
<dbReference type="InterPro" id="IPR045700">
    <property type="entry name" value="Rab3GAP1"/>
</dbReference>
<sequence length="126" mass="14390">MPDAMMEMFDMEFDFPPRTHCLSRWYGLKEFLVISPAEDAEAVDSESKCHLLLSSIGIAATNSKCTIPMFAHVLQRWRKIYFGLCIGGGFRITFEISHLRHVPTQYRHLAGLLEIFKDKLVGVALQ</sequence>
<gene>
    <name evidence="1" type="primary">RAB3GAP1_2</name>
    <name evidence="1" type="ORF">OS493_014992</name>
</gene>
<comment type="caution">
    <text evidence="1">The sequence shown here is derived from an EMBL/GenBank/DDBJ whole genome shotgun (WGS) entry which is preliminary data.</text>
</comment>
<accession>A0A9X0A5N0</accession>
<dbReference type="EMBL" id="MU825403">
    <property type="protein sequence ID" value="KAJ7392049.1"/>
    <property type="molecule type" value="Genomic_DNA"/>
</dbReference>
<dbReference type="OrthoDB" id="17346at2759"/>